<gene>
    <name evidence="7" type="ORF">EXU48_18545</name>
</gene>
<dbReference type="EMBL" id="SMNA01000010">
    <property type="protein sequence ID" value="TDE89930.1"/>
    <property type="molecule type" value="Genomic_DNA"/>
</dbReference>
<dbReference type="SUPFAM" id="SSF53822">
    <property type="entry name" value="Periplasmic binding protein-like I"/>
    <property type="match status" value="1"/>
</dbReference>
<dbReference type="Pfam" id="PF13458">
    <property type="entry name" value="Peripla_BP_6"/>
    <property type="match status" value="1"/>
</dbReference>
<dbReference type="PRINTS" id="PR00337">
    <property type="entry name" value="LEUILEVALBP"/>
</dbReference>
<protein>
    <submittedName>
        <fullName evidence="7">Amino acid ABC transporter substrate-binding protein</fullName>
    </submittedName>
</protein>
<keyword evidence="8" id="KW-1185">Reference proteome</keyword>
<comment type="caution">
    <text evidence="7">The sequence shown here is derived from an EMBL/GenBank/DDBJ whole genome shotgun (WGS) entry which is preliminary data.</text>
</comment>
<evidence type="ECO:0000256" key="1">
    <source>
        <dbReference type="ARBA" id="ARBA00010062"/>
    </source>
</evidence>
<keyword evidence="4" id="KW-0029">Amino-acid transport</keyword>
<evidence type="ECO:0000256" key="4">
    <source>
        <dbReference type="ARBA" id="ARBA00022970"/>
    </source>
</evidence>
<comment type="similarity">
    <text evidence="1">Belongs to the leucine-binding protein family.</text>
</comment>
<name>A0ABY2DZB7_9MICO</name>
<feature type="chain" id="PRO_5047153684" evidence="5">
    <location>
        <begin position="29"/>
        <end position="405"/>
    </location>
</feature>
<dbReference type="Gene3D" id="3.40.50.2300">
    <property type="match status" value="2"/>
</dbReference>
<dbReference type="PANTHER" id="PTHR30483">
    <property type="entry name" value="LEUCINE-SPECIFIC-BINDING PROTEIN"/>
    <property type="match status" value="1"/>
</dbReference>
<dbReference type="RefSeq" id="WP_133109185.1">
    <property type="nucleotide sequence ID" value="NZ_SMNA01000010.1"/>
</dbReference>
<evidence type="ECO:0000256" key="2">
    <source>
        <dbReference type="ARBA" id="ARBA00022448"/>
    </source>
</evidence>
<sequence>MHLRKRYVAASALAASLMLVGACAPTQGADSETTEGAGAETGAEVQPIDVGVVYSRTGPLAGYGEQYLAAFEAGLDYATDGTNIAGDYEINLEIVDDAGDPNKAVNAFKDMVGTGIPLIVGTASSGVALQVAPLAEQNQTVYIVGPAAVDQVTGINGYTFRSGRQTYQDVATAGTFLDDVEGASVAVFAQDNAFGQGNAATVEAVLGGAGATVTPILVGESVTEFTGEAQKILDAQPDLLFVAWAGETTAAMWQALEQQGVMEATTVVTGLADTASYQAYGPASDRINFLNHYFAGAADNEVNTAMIDGIEAAGGVPDLFSPDGFNAALMVVRAIEEGGDDPDAMVAALEGWTFAGPKGEMTIRAADHAMIQPMFQVRLVDDGGTWVPELIQAIAGDEVAPPEAG</sequence>
<dbReference type="PANTHER" id="PTHR30483:SF6">
    <property type="entry name" value="PERIPLASMIC BINDING PROTEIN OF ABC TRANSPORTER FOR NATURAL AMINO ACIDS"/>
    <property type="match status" value="1"/>
</dbReference>
<feature type="signal peptide" evidence="5">
    <location>
        <begin position="1"/>
        <end position="28"/>
    </location>
</feature>
<proteinExistence type="inferred from homology"/>
<organism evidence="7 8">
    <name type="scientific">Occultella glacieicola</name>
    <dbReference type="NCBI Taxonomy" id="2518684"/>
    <lineage>
        <taxon>Bacteria</taxon>
        <taxon>Bacillati</taxon>
        <taxon>Actinomycetota</taxon>
        <taxon>Actinomycetes</taxon>
        <taxon>Micrococcales</taxon>
        <taxon>Ruaniaceae</taxon>
        <taxon>Occultella</taxon>
    </lineage>
</organism>
<keyword evidence="2" id="KW-0813">Transport</keyword>
<dbReference type="InterPro" id="IPR051010">
    <property type="entry name" value="BCAA_transport"/>
</dbReference>
<evidence type="ECO:0000256" key="5">
    <source>
        <dbReference type="SAM" id="SignalP"/>
    </source>
</evidence>
<dbReference type="Proteomes" id="UP000504882">
    <property type="component" value="Unassembled WGS sequence"/>
</dbReference>
<accession>A0ABY2DZB7</accession>
<dbReference type="InterPro" id="IPR028082">
    <property type="entry name" value="Peripla_BP_I"/>
</dbReference>
<evidence type="ECO:0000259" key="6">
    <source>
        <dbReference type="Pfam" id="PF13458"/>
    </source>
</evidence>
<evidence type="ECO:0000256" key="3">
    <source>
        <dbReference type="ARBA" id="ARBA00022729"/>
    </source>
</evidence>
<reference evidence="7 8" key="1">
    <citation type="submission" date="2019-03" db="EMBL/GenBank/DDBJ databases">
        <title>Genomic features of bacteria from cold environments.</title>
        <authorList>
            <person name="Shen L."/>
        </authorList>
    </citation>
    <scope>NUCLEOTIDE SEQUENCE [LARGE SCALE GENOMIC DNA]</scope>
    <source>
        <strain evidence="8">T3246-1</strain>
    </source>
</reference>
<evidence type="ECO:0000313" key="7">
    <source>
        <dbReference type="EMBL" id="TDE89930.1"/>
    </source>
</evidence>
<dbReference type="CDD" id="cd06328">
    <property type="entry name" value="PBP1_SBP-like"/>
    <property type="match status" value="1"/>
</dbReference>
<keyword evidence="3 5" id="KW-0732">Signal</keyword>
<evidence type="ECO:0000313" key="8">
    <source>
        <dbReference type="Proteomes" id="UP000504882"/>
    </source>
</evidence>
<feature type="domain" description="Leucine-binding protein" evidence="6">
    <location>
        <begin position="47"/>
        <end position="383"/>
    </location>
</feature>
<dbReference type="InterPro" id="IPR000709">
    <property type="entry name" value="Leu_Ile_Val-bd"/>
</dbReference>
<dbReference type="PROSITE" id="PS51257">
    <property type="entry name" value="PROKAR_LIPOPROTEIN"/>
    <property type="match status" value="1"/>
</dbReference>
<dbReference type="InterPro" id="IPR028081">
    <property type="entry name" value="Leu-bd"/>
</dbReference>